<evidence type="ECO:0000256" key="1">
    <source>
        <dbReference type="SAM" id="MobiDB-lite"/>
    </source>
</evidence>
<dbReference type="Proteomes" id="UP001206067">
    <property type="component" value="Unassembled WGS sequence"/>
</dbReference>
<feature type="domain" description="Anti-sigma-28 factor FlgM C-terminal" evidence="2">
    <location>
        <begin position="52"/>
        <end position="86"/>
    </location>
</feature>
<dbReference type="InterPro" id="IPR035890">
    <property type="entry name" value="Anti-sigma-28_factor_FlgM_sf"/>
</dbReference>
<feature type="compositionally biased region" description="Basic and acidic residues" evidence="1">
    <location>
        <begin position="18"/>
        <end position="28"/>
    </location>
</feature>
<dbReference type="Pfam" id="PF04316">
    <property type="entry name" value="FlgM"/>
    <property type="match status" value="1"/>
</dbReference>
<protein>
    <submittedName>
        <fullName evidence="3">Flagellar biosynthesis anti-sigma factor FlgM</fullName>
    </submittedName>
</protein>
<keyword evidence="4" id="KW-1185">Reference proteome</keyword>
<evidence type="ECO:0000259" key="2">
    <source>
        <dbReference type="Pfam" id="PF04316"/>
    </source>
</evidence>
<dbReference type="EMBL" id="JANKHH010000001">
    <property type="protein sequence ID" value="MCR2832758.1"/>
    <property type="molecule type" value="Genomic_DNA"/>
</dbReference>
<feature type="region of interest" description="Disordered" evidence="1">
    <location>
        <begin position="1"/>
        <end position="51"/>
    </location>
</feature>
<dbReference type="SUPFAM" id="SSF101498">
    <property type="entry name" value="Anti-sigma factor FlgM"/>
    <property type="match status" value="1"/>
</dbReference>
<keyword evidence="3" id="KW-0969">Cilium</keyword>
<evidence type="ECO:0000313" key="3">
    <source>
        <dbReference type="EMBL" id="MCR2832758.1"/>
    </source>
</evidence>
<dbReference type="RefSeq" id="WP_257594515.1">
    <property type="nucleotide sequence ID" value="NZ_JANKHH010000001.1"/>
</dbReference>
<gene>
    <name evidence="3" type="ORF">NSO95_02265</name>
</gene>
<keyword evidence="3" id="KW-0966">Cell projection</keyword>
<sequence length="96" mass="9906">MSPHDIAKTGATHPARAIARDLTGDRAMSRPGTAGTHADKGLAVQTGGRVTAGPVPVAEDRVAQIREALREGSYPIIPAKIADAIIAARLMLSDGQ</sequence>
<organism evidence="3 4">
    <name type="scientific">Parerythrobacter lacustris</name>
    <dbReference type="NCBI Taxonomy" id="2969984"/>
    <lineage>
        <taxon>Bacteria</taxon>
        <taxon>Pseudomonadati</taxon>
        <taxon>Pseudomonadota</taxon>
        <taxon>Alphaproteobacteria</taxon>
        <taxon>Sphingomonadales</taxon>
        <taxon>Erythrobacteraceae</taxon>
        <taxon>Parerythrobacter</taxon>
    </lineage>
</organism>
<evidence type="ECO:0000313" key="4">
    <source>
        <dbReference type="Proteomes" id="UP001206067"/>
    </source>
</evidence>
<reference evidence="3 4" key="1">
    <citation type="submission" date="2022-08" db="EMBL/GenBank/DDBJ databases">
        <title>Polyphasic taxonomy analysis of Qipengyuania sp.RS5-5.</title>
        <authorList>
            <person name="Xamxidin M."/>
            <person name="Wu M."/>
        </authorList>
    </citation>
    <scope>NUCLEOTIDE SEQUENCE [LARGE SCALE GENOMIC DNA]</scope>
    <source>
        <strain evidence="3 4">RS5-5</strain>
    </source>
</reference>
<accession>A0ABT1XM66</accession>
<comment type="caution">
    <text evidence="3">The sequence shown here is derived from an EMBL/GenBank/DDBJ whole genome shotgun (WGS) entry which is preliminary data.</text>
</comment>
<proteinExistence type="predicted"/>
<dbReference type="InterPro" id="IPR031316">
    <property type="entry name" value="FlgM_C"/>
</dbReference>
<name>A0ABT1XM66_9SPHN</name>
<keyword evidence="3" id="KW-0282">Flagellum</keyword>